<feature type="compositionally biased region" description="Pro residues" evidence="1">
    <location>
        <begin position="620"/>
        <end position="633"/>
    </location>
</feature>
<dbReference type="EMBL" id="JAOVZR010000001">
    <property type="protein sequence ID" value="MCY0147560.1"/>
    <property type="molecule type" value="Genomic_DNA"/>
</dbReference>
<dbReference type="PANTHER" id="PTHR42815:SF2">
    <property type="entry name" value="FAD-BINDING, PUTATIVE (AFU_ORTHOLOGUE AFUA_6G07600)-RELATED"/>
    <property type="match status" value="1"/>
</dbReference>
<dbReference type="SUPFAM" id="SSF52343">
    <property type="entry name" value="Ferredoxin reductase-like, C-terminal NADP-linked domain"/>
    <property type="match status" value="1"/>
</dbReference>
<feature type="region of interest" description="Disordered" evidence="1">
    <location>
        <begin position="591"/>
        <end position="642"/>
    </location>
</feature>
<evidence type="ECO:0000313" key="4">
    <source>
        <dbReference type="Proteomes" id="UP001073227"/>
    </source>
</evidence>
<dbReference type="CDD" id="cd06184">
    <property type="entry name" value="flavohem_like_fad_nad_binding"/>
    <property type="match status" value="1"/>
</dbReference>
<dbReference type="Pfam" id="PF00970">
    <property type="entry name" value="FAD_binding_6"/>
    <property type="match status" value="1"/>
</dbReference>
<dbReference type="Gene3D" id="3.40.50.80">
    <property type="entry name" value="Nucleotide-binding domain of ferredoxin-NADP reductase (FNR) module"/>
    <property type="match status" value="1"/>
</dbReference>
<evidence type="ECO:0000256" key="1">
    <source>
        <dbReference type="SAM" id="MobiDB-lite"/>
    </source>
</evidence>
<dbReference type="SUPFAM" id="SSF63380">
    <property type="entry name" value="Riboflavin synthase domain-like"/>
    <property type="match status" value="1"/>
</dbReference>
<dbReference type="PRINTS" id="PR00410">
    <property type="entry name" value="PHEHYDRXLASE"/>
</dbReference>
<dbReference type="RefSeq" id="WP_267653161.1">
    <property type="nucleotide sequence ID" value="NZ_JAOVZR010000001.1"/>
</dbReference>
<feature type="domain" description="FAD-binding FR-type" evidence="2">
    <location>
        <begin position="340"/>
        <end position="445"/>
    </location>
</feature>
<evidence type="ECO:0000259" key="2">
    <source>
        <dbReference type="PROSITE" id="PS51384"/>
    </source>
</evidence>
<dbReference type="PANTHER" id="PTHR42815">
    <property type="entry name" value="FAD-BINDING, PUTATIVE (AFU_ORTHOLOGUE AFUA_6G07600)-RELATED"/>
    <property type="match status" value="1"/>
</dbReference>
<dbReference type="InterPro" id="IPR012349">
    <property type="entry name" value="Split_barrel_FMN-bd"/>
</dbReference>
<reference evidence="3" key="1">
    <citation type="submission" date="2022-10" db="EMBL/GenBank/DDBJ databases">
        <title>Hoeflea sp. G2-23, isolated from marine algae.</title>
        <authorList>
            <person name="Kristyanto S."/>
            <person name="Kim J.M."/>
            <person name="Jeon C.O."/>
        </authorList>
    </citation>
    <scope>NUCLEOTIDE SEQUENCE</scope>
    <source>
        <strain evidence="3">G2-23</strain>
    </source>
</reference>
<evidence type="ECO:0000313" key="3">
    <source>
        <dbReference type="EMBL" id="MCY0147560.1"/>
    </source>
</evidence>
<protein>
    <submittedName>
        <fullName evidence="3">Pyridoxamine 5'-phosphate oxidase family protein</fullName>
    </submittedName>
</protein>
<dbReference type="Proteomes" id="UP001073227">
    <property type="component" value="Unassembled WGS sequence"/>
</dbReference>
<dbReference type="InterPro" id="IPR008333">
    <property type="entry name" value="Cbr1-like_FAD-bd_dom"/>
</dbReference>
<dbReference type="Gene3D" id="2.40.30.10">
    <property type="entry name" value="Translation factors"/>
    <property type="match status" value="1"/>
</dbReference>
<dbReference type="PROSITE" id="PS51384">
    <property type="entry name" value="FAD_FR"/>
    <property type="match status" value="1"/>
</dbReference>
<proteinExistence type="predicted"/>
<organism evidence="3 4">
    <name type="scientific">Hoeflea algicola</name>
    <dbReference type="NCBI Taxonomy" id="2983763"/>
    <lineage>
        <taxon>Bacteria</taxon>
        <taxon>Pseudomonadati</taxon>
        <taxon>Pseudomonadota</taxon>
        <taxon>Alphaproteobacteria</taxon>
        <taxon>Hyphomicrobiales</taxon>
        <taxon>Rhizobiaceae</taxon>
        <taxon>Hoeflea</taxon>
    </lineage>
</organism>
<dbReference type="Pfam" id="PF00175">
    <property type="entry name" value="NAD_binding_1"/>
    <property type="match status" value="1"/>
</dbReference>
<dbReference type="SUPFAM" id="SSF50475">
    <property type="entry name" value="FMN-binding split barrel"/>
    <property type="match status" value="1"/>
</dbReference>
<gene>
    <name evidence="3" type="ORF">OEG84_07490</name>
</gene>
<name>A0ABT3Z708_9HYPH</name>
<dbReference type="InterPro" id="IPR017927">
    <property type="entry name" value="FAD-bd_FR_type"/>
</dbReference>
<feature type="region of interest" description="Disordered" evidence="1">
    <location>
        <begin position="1"/>
        <end position="21"/>
    </location>
</feature>
<dbReference type="InterPro" id="IPR001433">
    <property type="entry name" value="OxRdtase_FAD/NAD-bd"/>
</dbReference>
<sequence length="662" mass="72688">MHPDKETQPDVSPFHDGEQRMQARIDKRETAEQFGQRFIRTFLLDQHRTFFAQLRFLVVGGVDADDWPWASVLTGQPGFLSTPDTTTISVRATAAGTDPLHGTIKSGAKLGLLGIDPSTRRRNRLNGQVTSTDATGFTLAVDQSFGNCPQYIQSRTLDTDHTPAQSGTEIGVQTFREFDDKARAMIGAADTFFVSSYDRTATQSPAEGVDVSHRGGKPGFVRIEANTLTIPDYSGNHYFNTLGNFLVNPKAGLLFADFQSGDLLHLTGTVELLPEDDPQVVAFEGAERAWRFTLDHGCWRQNALPIRYEFEAYAPSTLMTGNWQQQLQATESQIADSDRHAWRPFRVAAVEDESSVIRSFYLEPADGGGLAPFQAGQFLTIRIAPESDEPPYVRTYTVSSAPQDPHYRISVKREEHGQASCYLHEAVGPGYLVEIKAPTGTFFIDPTIKRPAVLIAGGVGITPMISMARHVVNQGMPAGNPRPLTILHATRDTHERAFGKTFHDLEIQTAGKIRYFSFVNRPRAGDKPGIDFTSTGHITKEVLRQILPLDDYDFYLCGPPPFMQAIYDALRMLGVHDARIHAEAFGPASLHRTADAGAQPPPRRSPLMKSRRPKRLSLSSPPPGSSMPGPKPMAPSLNSPRRMASTLISVAAKAAAAVARPS</sequence>
<dbReference type="Gene3D" id="2.30.110.10">
    <property type="entry name" value="Electron Transport, Fmn-binding Protein, Chain A"/>
    <property type="match status" value="1"/>
</dbReference>
<dbReference type="InterPro" id="IPR017938">
    <property type="entry name" value="Riboflavin_synthase-like_b-brl"/>
</dbReference>
<dbReference type="InterPro" id="IPR039261">
    <property type="entry name" value="FNR_nucleotide-bd"/>
</dbReference>
<accession>A0ABT3Z708</accession>
<keyword evidence="4" id="KW-1185">Reference proteome</keyword>
<comment type="caution">
    <text evidence="3">The sequence shown here is derived from an EMBL/GenBank/DDBJ whole genome shotgun (WGS) entry which is preliminary data.</text>
</comment>